<proteinExistence type="predicted"/>
<organism evidence="1">
    <name type="scientific">bioreactor metagenome</name>
    <dbReference type="NCBI Taxonomy" id="1076179"/>
    <lineage>
        <taxon>unclassified sequences</taxon>
        <taxon>metagenomes</taxon>
        <taxon>ecological metagenomes</taxon>
    </lineage>
</organism>
<protein>
    <submittedName>
        <fullName evidence="1">Uncharacterized protein</fullName>
    </submittedName>
</protein>
<sequence length="75" mass="8848">MRFLFLGKSEHIVSSKSADFQGLNGQFKIVNGRCRACEMKNIIDFVTKVDWFCNIVFDVCKFIRYYMFNVFQVTC</sequence>
<comment type="caution">
    <text evidence="1">The sequence shown here is derived from an EMBL/GenBank/DDBJ whole genome shotgun (WGS) entry which is preliminary data.</text>
</comment>
<reference evidence="1" key="1">
    <citation type="submission" date="2019-08" db="EMBL/GenBank/DDBJ databases">
        <authorList>
            <person name="Kucharzyk K."/>
            <person name="Murdoch R.W."/>
            <person name="Higgins S."/>
            <person name="Loffler F."/>
        </authorList>
    </citation>
    <scope>NUCLEOTIDE SEQUENCE</scope>
</reference>
<dbReference type="EMBL" id="VSSQ01062832">
    <property type="protein sequence ID" value="MPN15947.1"/>
    <property type="molecule type" value="Genomic_DNA"/>
</dbReference>
<name>A0A645FNE5_9ZZZZ</name>
<accession>A0A645FNE5</accession>
<evidence type="ECO:0000313" key="1">
    <source>
        <dbReference type="EMBL" id="MPN15947.1"/>
    </source>
</evidence>
<gene>
    <name evidence="1" type="ORF">SDC9_163283</name>
</gene>
<dbReference type="AlphaFoldDB" id="A0A645FNE5"/>